<protein>
    <submittedName>
        <fullName evidence="2">Helix-turn-helix domain-containing protein</fullName>
    </submittedName>
</protein>
<dbReference type="GO" id="GO:0003677">
    <property type="term" value="F:DNA binding"/>
    <property type="evidence" value="ECO:0007669"/>
    <property type="project" value="InterPro"/>
</dbReference>
<sequence>MAARFVQITDVAETLNISARQAYGLVTSGELPAIKVGKSWRIEAAELENYIQRAYAQTRARVEEGSFEHDEADA</sequence>
<dbReference type="AlphaFoldDB" id="A0A563DYN3"/>
<evidence type="ECO:0000313" key="2">
    <source>
        <dbReference type="EMBL" id="TWP35111.1"/>
    </source>
</evidence>
<gene>
    <name evidence="2" type="ORF">FGL98_15290</name>
</gene>
<dbReference type="Proteomes" id="UP000320244">
    <property type="component" value="Unassembled WGS sequence"/>
</dbReference>
<dbReference type="Pfam" id="PF12728">
    <property type="entry name" value="HTH_17"/>
    <property type="match status" value="1"/>
</dbReference>
<evidence type="ECO:0000259" key="1">
    <source>
        <dbReference type="Pfam" id="PF12728"/>
    </source>
</evidence>
<dbReference type="InterPro" id="IPR041657">
    <property type="entry name" value="HTH_17"/>
</dbReference>
<feature type="domain" description="Helix-turn-helix" evidence="1">
    <location>
        <begin position="8"/>
        <end position="53"/>
    </location>
</feature>
<proteinExistence type="predicted"/>
<keyword evidence="3" id="KW-1185">Reference proteome</keyword>
<reference evidence="2 3" key="2">
    <citation type="submission" date="2019-08" db="EMBL/GenBank/DDBJ databases">
        <title>Jejuicoccus antrihumi gen. nov., sp. nov., a new member of the family Dermacoccaceae isolated from a cave.</title>
        <authorList>
            <person name="Schumann P."/>
            <person name="Kim I.S."/>
        </authorList>
    </citation>
    <scope>NUCLEOTIDE SEQUENCE [LARGE SCALE GENOMIC DNA]</scope>
    <source>
        <strain evidence="2 3">C5-26</strain>
    </source>
</reference>
<accession>A0A563DYN3</accession>
<reference evidence="2 3" key="1">
    <citation type="submission" date="2019-05" db="EMBL/GenBank/DDBJ databases">
        <authorList>
            <person name="Lee S.D."/>
        </authorList>
    </citation>
    <scope>NUCLEOTIDE SEQUENCE [LARGE SCALE GENOMIC DNA]</scope>
    <source>
        <strain evidence="2 3">C5-26</strain>
    </source>
</reference>
<dbReference type="InterPro" id="IPR010093">
    <property type="entry name" value="SinI_DNA-bd"/>
</dbReference>
<dbReference type="EMBL" id="VCQV01000022">
    <property type="protein sequence ID" value="TWP35111.1"/>
    <property type="molecule type" value="Genomic_DNA"/>
</dbReference>
<name>A0A563DYN3_9MICO</name>
<dbReference type="NCBIfam" id="TIGR01764">
    <property type="entry name" value="excise"/>
    <property type="match status" value="1"/>
</dbReference>
<evidence type="ECO:0000313" key="3">
    <source>
        <dbReference type="Proteomes" id="UP000320244"/>
    </source>
</evidence>
<organism evidence="2 3">
    <name type="scientific">Leekyejoonella antrihumi</name>
    <dbReference type="NCBI Taxonomy" id="1660198"/>
    <lineage>
        <taxon>Bacteria</taxon>
        <taxon>Bacillati</taxon>
        <taxon>Actinomycetota</taxon>
        <taxon>Actinomycetes</taxon>
        <taxon>Micrococcales</taxon>
        <taxon>Dermacoccaceae</taxon>
        <taxon>Leekyejoonella</taxon>
    </lineage>
</organism>
<comment type="caution">
    <text evidence="2">The sequence shown here is derived from an EMBL/GenBank/DDBJ whole genome shotgun (WGS) entry which is preliminary data.</text>
</comment>
<dbReference type="RefSeq" id="WP_146317962.1">
    <property type="nucleotide sequence ID" value="NZ_VCQV01000022.1"/>
</dbReference>
<dbReference type="OrthoDB" id="5524782at2"/>